<reference evidence="1" key="1">
    <citation type="submission" date="2021-06" db="EMBL/GenBank/DDBJ databases">
        <authorList>
            <person name="Kallberg Y."/>
            <person name="Tangrot J."/>
            <person name="Rosling A."/>
        </authorList>
    </citation>
    <scope>NUCLEOTIDE SEQUENCE</scope>
    <source>
        <strain evidence="1">IL203A</strain>
    </source>
</reference>
<dbReference type="EMBL" id="CAJVPU010002331">
    <property type="protein sequence ID" value="CAG8499276.1"/>
    <property type="molecule type" value="Genomic_DNA"/>
</dbReference>
<evidence type="ECO:0000313" key="1">
    <source>
        <dbReference type="EMBL" id="CAG8499276.1"/>
    </source>
</evidence>
<comment type="caution">
    <text evidence="1">The sequence shown here is derived from an EMBL/GenBank/DDBJ whole genome shotgun (WGS) entry which is preliminary data.</text>
</comment>
<sequence>MTKPEIPSKAKLKDISKTTSRKNSKEKTLMISLKCQKPKLLMTPKHEAWNPQQSKTERHSENYLK</sequence>
<organism evidence="1 2">
    <name type="scientific">Dentiscutata heterogama</name>
    <dbReference type="NCBI Taxonomy" id="1316150"/>
    <lineage>
        <taxon>Eukaryota</taxon>
        <taxon>Fungi</taxon>
        <taxon>Fungi incertae sedis</taxon>
        <taxon>Mucoromycota</taxon>
        <taxon>Glomeromycotina</taxon>
        <taxon>Glomeromycetes</taxon>
        <taxon>Diversisporales</taxon>
        <taxon>Gigasporaceae</taxon>
        <taxon>Dentiscutata</taxon>
    </lineage>
</organism>
<gene>
    <name evidence="1" type="ORF">DHETER_LOCUS2929</name>
</gene>
<proteinExistence type="predicted"/>
<accession>A0ACA9KZK2</accession>
<evidence type="ECO:0000313" key="2">
    <source>
        <dbReference type="Proteomes" id="UP000789702"/>
    </source>
</evidence>
<protein>
    <submittedName>
        <fullName evidence="1">10109_t:CDS:1</fullName>
    </submittedName>
</protein>
<dbReference type="Proteomes" id="UP000789702">
    <property type="component" value="Unassembled WGS sequence"/>
</dbReference>
<name>A0ACA9KZK2_9GLOM</name>
<keyword evidence="2" id="KW-1185">Reference proteome</keyword>